<dbReference type="RefSeq" id="WP_019618334.1">
    <property type="nucleotide sequence ID" value="NZ_JBHUNE010000003.1"/>
</dbReference>
<reference evidence="2" key="1">
    <citation type="journal article" date="2019" name="Int. J. Syst. Evol. Microbiol.">
        <title>The Global Catalogue of Microorganisms (GCM) 10K type strain sequencing project: providing services to taxonomists for standard genome sequencing and annotation.</title>
        <authorList>
            <consortium name="The Broad Institute Genomics Platform"/>
            <consortium name="The Broad Institute Genome Sequencing Center for Infectious Disease"/>
            <person name="Wu L."/>
            <person name="Ma J."/>
        </authorList>
    </citation>
    <scope>NUCLEOTIDE SEQUENCE [LARGE SCALE GENOMIC DNA]</scope>
    <source>
        <strain evidence="2">TISTR 1514</strain>
    </source>
</reference>
<dbReference type="PANTHER" id="PTHR12475:SF4">
    <property type="entry name" value="PROTEIN THEM6"/>
    <property type="match status" value="1"/>
</dbReference>
<dbReference type="SUPFAM" id="SSF54637">
    <property type="entry name" value="Thioesterase/thiol ester dehydrase-isomerase"/>
    <property type="match status" value="1"/>
</dbReference>
<dbReference type="EC" id="3.1.2.-" evidence="1"/>
<dbReference type="CDD" id="cd00586">
    <property type="entry name" value="4HBT"/>
    <property type="match status" value="1"/>
</dbReference>
<keyword evidence="1" id="KW-0378">Hydrolase</keyword>
<organism evidence="1 2">
    <name type="scientific">Gulosibacter faecalis</name>
    <dbReference type="NCBI Taxonomy" id="272240"/>
    <lineage>
        <taxon>Bacteria</taxon>
        <taxon>Bacillati</taxon>
        <taxon>Actinomycetota</taxon>
        <taxon>Actinomycetes</taxon>
        <taxon>Micrococcales</taxon>
        <taxon>Microbacteriaceae</taxon>
        <taxon>Gulosibacter</taxon>
    </lineage>
</organism>
<dbReference type="EMBL" id="JBHUNE010000003">
    <property type="protein sequence ID" value="MFD2757673.1"/>
    <property type="molecule type" value="Genomic_DNA"/>
</dbReference>
<dbReference type="Gene3D" id="3.10.129.10">
    <property type="entry name" value="Hotdog Thioesterase"/>
    <property type="match status" value="1"/>
</dbReference>
<dbReference type="Pfam" id="PF13279">
    <property type="entry name" value="4HBT_2"/>
    <property type="match status" value="1"/>
</dbReference>
<gene>
    <name evidence="1" type="ORF">ACFSW7_04670</name>
</gene>
<sequence>MKFFWRMLRVWLQAKTARPRDVRDISRIQMTVRPIDLDVQMHMNNGTYLTIQDLGRLDFMLRTGLWKRIRALGWNAVVARQTITYRKSLALGDKYELNTRYLGMDDRNFYIEHRFVKDGEIYAQSFVLGRFTGPNGAIGHEQVLEQLHEAADVPAIMPDWVLEWGEAARVPSTRSAYPSEWEPAVD</sequence>
<accession>A0ABW5UVJ5</accession>
<dbReference type="GO" id="GO:0016787">
    <property type="term" value="F:hydrolase activity"/>
    <property type="evidence" value="ECO:0007669"/>
    <property type="project" value="UniProtKB-KW"/>
</dbReference>
<keyword evidence="2" id="KW-1185">Reference proteome</keyword>
<dbReference type="InterPro" id="IPR051490">
    <property type="entry name" value="THEM6_lcsJ_thioesterase"/>
</dbReference>
<comment type="caution">
    <text evidence="1">The sequence shown here is derived from an EMBL/GenBank/DDBJ whole genome shotgun (WGS) entry which is preliminary data.</text>
</comment>
<name>A0ABW5UVJ5_9MICO</name>
<protein>
    <submittedName>
        <fullName evidence="1">Acyl-CoA thioesterase</fullName>
        <ecNumber evidence="1">3.1.2.-</ecNumber>
    </submittedName>
</protein>
<dbReference type="Proteomes" id="UP001597492">
    <property type="component" value="Unassembled WGS sequence"/>
</dbReference>
<dbReference type="InterPro" id="IPR029069">
    <property type="entry name" value="HotDog_dom_sf"/>
</dbReference>
<proteinExistence type="predicted"/>
<evidence type="ECO:0000313" key="1">
    <source>
        <dbReference type="EMBL" id="MFD2757673.1"/>
    </source>
</evidence>
<evidence type="ECO:0000313" key="2">
    <source>
        <dbReference type="Proteomes" id="UP001597492"/>
    </source>
</evidence>
<dbReference type="PANTHER" id="PTHR12475">
    <property type="match status" value="1"/>
</dbReference>